<feature type="binding site" evidence="12">
    <location>
        <position position="259"/>
    </location>
    <ligand>
        <name>Zn(2+)</name>
        <dbReference type="ChEBI" id="CHEBI:29105"/>
    </ligand>
</feature>
<evidence type="ECO:0000313" key="14">
    <source>
        <dbReference type="EMBL" id="KGE88618.1"/>
    </source>
</evidence>
<feature type="binding site" evidence="12">
    <location>
        <position position="31"/>
    </location>
    <ligand>
        <name>Zn(2+)</name>
        <dbReference type="ChEBI" id="CHEBI:29105"/>
    </ligand>
</feature>
<keyword evidence="8 12" id="KW-0862">Zinc</keyword>
<dbReference type="CDD" id="cd00672">
    <property type="entry name" value="CysRS_core"/>
    <property type="match status" value="1"/>
</dbReference>
<evidence type="ECO:0000313" key="15">
    <source>
        <dbReference type="Proteomes" id="UP000029736"/>
    </source>
</evidence>
<dbReference type="InterPro" id="IPR009080">
    <property type="entry name" value="tRNAsynth_Ia_anticodon-bd"/>
</dbReference>
<dbReference type="STRING" id="1524460.IX84_08075"/>
<evidence type="ECO:0000259" key="13">
    <source>
        <dbReference type="SMART" id="SM00840"/>
    </source>
</evidence>
<dbReference type="Gene3D" id="1.20.120.1910">
    <property type="entry name" value="Cysteine-tRNA ligase, C-terminal anti-codon recognition domain"/>
    <property type="match status" value="1"/>
</dbReference>
<feature type="short sequence motif" description="'KMSKS' region" evidence="12">
    <location>
        <begin position="287"/>
        <end position="291"/>
    </location>
</feature>
<dbReference type="HAMAP" id="MF_00041">
    <property type="entry name" value="Cys_tRNA_synth"/>
    <property type="match status" value="1"/>
</dbReference>
<gene>
    <name evidence="12" type="primary">cysS</name>
    <name evidence="14" type="ORF">IX84_08075</name>
</gene>
<feature type="binding site" evidence="12">
    <location>
        <position position="255"/>
    </location>
    <ligand>
        <name>Zn(2+)</name>
        <dbReference type="ChEBI" id="CHEBI:29105"/>
    </ligand>
</feature>
<dbReference type="SUPFAM" id="SSF52374">
    <property type="entry name" value="Nucleotidylyl transferase"/>
    <property type="match status" value="1"/>
</dbReference>
<dbReference type="OrthoDB" id="9815130at2"/>
<dbReference type="SUPFAM" id="SSF47323">
    <property type="entry name" value="Anticodon-binding domain of a subclass of class I aminoacyl-tRNA synthetases"/>
    <property type="match status" value="1"/>
</dbReference>
<comment type="cofactor">
    <cofactor evidence="12">
        <name>Zn(2+)</name>
        <dbReference type="ChEBI" id="CHEBI:29105"/>
    </cofactor>
    <text evidence="12">Binds 1 zinc ion per subunit.</text>
</comment>
<keyword evidence="4 12" id="KW-0963">Cytoplasm</keyword>
<comment type="subcellular location">
    <subcellularLocation>
        <location evidence="1 12">Cytoplasm</location>
    </subcellularLocation>
</comment>
<comment type="subunit">
    <text evidence="3 12">Monomer.</text>
</comment>
<dbReference type="RefSeq" id="WP_044218325.1">
    <property type="nucleotide sequence ID" value="NZ_JBKAGJ010000006.1"/>
</dbReference>
<dbReference type="GO" id="GO:0006423">
    <property type="term" value="P:cysteinyl-tRNA aminoacylation"/>
    <property type="evidence" value="ECO:0007669"/>
    <property type="project" value="UniProtKB-UniRule"/>
</dbReference>
<organism evidence="14 15">
    <name type="scientific">Phaeodactylibacter xiamenensis</name>
    <dbReference type="NCBI Taxonomy" id="1524460"/>
    <lineage>
        <taxon>Bacteria</taxon>
        <taxon>Pseudomonadati</taxon>
        <taxon>Bacteroidota</taxon>
        <taxon>Saprospiria</taxon>
        <taxon>Saprospirales</taxon>
        <taxon>Haliscomenobacteraceae</taxon>
        <taxon>Phaeodactylibacter</taxon>
    </lineage>
</organism>
<dbReference type="PRINTS" id="PR00983">
    <property type="entry name" value="TRNASYNTHCYS"/>
</dbReference>
<dbReference type="InterPro" id="IPR014729">
    <property type="entry name" value="Rossmann-like_a/b/a_fold"/>
</dbReference>
<dbReference type="InterPro" id="IPR032678">
    <property type="entry name" value="tRNA-synt_1_cat_dom"/>
</dbReference>
<reference evidence="14 15" key="1">
    <citation type="journal article" date="2014" name="Int. J. Syst. Evol. Microbiol.">
        <title>Phaeodactylibacter xiamenensis gen. nov., sp. nov., a member of the family Saprospiraceae isolated from the marine alga Phaeodactylum tricornutum.</title>
        <authorList>
            <person name="Chen Z.Jr."/>
            <person name="Lei X."/>
            <person name="Lai Q."/>
            <person name="Li Y."/>
            <person name="Zhang B."/>
            <person name="Zhang J."/>
            <person name="Zhang H."/>
            <person name="Yang L."/>
            <person name="Zheng W."/>
            <person name="Tian Y."/>
            <person name="Yu Z."/>
            <person name="Xu H.Jr."/>
            <person name="Zheng T."/>
        </authorList>
    </citation>
    <scope>NUCLEOTIDE SEQUENCE [LARGE SCALE GENOMIC DNA]</scope>
    <source>
        <strain evidence="14 15">KD52</strain>
    </source>
</reference>
<evidence type="ECO:0000256" key="6">
    <source>
        <dbReference type="ARBA" id="ARBA00022723"/>
    </source>
</evidence>
<evidence type="ECO:0000256" key="5">
    <source>
        <dbReference type="ARBA" id="ARBA00022598"/>
    </source>
</evidence>
<dbReference type="EC" id="6.1.1.16" evidence="12"/>
<dbReference type="EMBL" id="JPOS01000018">
    <property type="protein sequence ID" value="KGE88618.1"/>
    <property type="molecule type" value="Genomic_DNA"/>
</dbReference>
<dbReference type="Pfam" id="PF09190">
    <property type="entry name" value="DALR_2"/>
    <property type="match status" value="1"/>
</dbReference>
<evidence type="ECO:0000256" key="1">
    <source>
        <dbReference type="ARBA" id="ARBA00004496"/>
    </source>
</evidence>
<dbReference type="PANTHER" id="PTHR10890:SF3">
    <property type="entry name" value="CYSTEINE--TRNA LIGASE, CYTOPLASMIC"/>
    <property type="match status" value="1"/>
</dbReference>
<dbReference type="InterPro" id="IPR056411">
    <property type="entry name" value="CysS_C"/>
</dbReference>
<keyword evidence="5 12" id="KW-0436">Ligase</keyword>
<dbReference type="SMART" id="SM00840">
    <property type="entry name" value="DALR_2"/>
    <property type="match status" value="1"/>
</dbReference>
<feature type="domain" description="Cysteinyl-tRNA synthetase class Ia DALR" evidence="13">
    <location>
        <begin position="379"/>
        <end position="445"/>
    </location>
</feature>
<dbReference type="NCBIfam" id="TIGR00435">
    <property type="entry name" value="cysS"/>
    <property type="match status" value="1"/>
</dbReference>
<dbReference type="GO" id="GO:0004817">
    <property type="term" value="F:cysteine-tRNA ligase activity"/>
    <property type="evidence" value="ECO:0007669"/>
    <property type="project" value="UniProtKB-UniRule"/>
</dbReference>
<comment type="catalytic activity">
    <reaction evidence="12">
        <text>tRNA(Cys) + L-cysteine + ATP = L-cysteinyl-tRNA(Cys) + AMP + diphosphate</text>
        <dbReference type="Rhea" id="RHEA:17773"/>
        <dbReference type="Rhea" id="RHEA-COMP:9661"/>
        <dbReference type="Rhea" id="RHEA-COMP:9679"/>
        <dbReference type="ChEBI" id="CHEBI:30616"/>
        <dbReference type="ChEBI" id="CHEBI:33019"/>
        <dbReference type="ChEBI" id="CHEBI:35235"/>
        <dbReference type="ChEBI" id="CHEBI:78442"/>
        <dbReference type="ChEBI" id="CHEBI:78517"/>
        <dbReference type="ChEBI" id="CHEBI:456215"/>
        <dbReference type="EC" id="6.1.1.16"/>
    </reaction>
</comment>
<dbReference type="GO" id="GO:0005524">
    <property type="term" value="F:ATP binding"/>
    <property type="evidence" value="ECO:0007669"/>
    <property type="project" value="UniProtKB-UniRule"/>
</dbReference>
<dbReference type="Proteomes" id="UP000029736">
    <property type="component" value="Unassembled WGS sequence"/>
</dbReference>
<keyword evidence="9 12" id="KW-0067">ATP-binding</keyword>
<protein>
    <recommendedName>
        <fullName evidence="12">Cysteine--tRNA ligase</fullName>
        <ecNumber evidence="12">6.1.1.16</ecNumber>
    </recommendedName>
    <alternativeName>
        <fullName evidence="12">Cysteinyl-tRNA synthetase</fullName>
        <shortName evidence="12">CysRS</shortName>
    </alternativeName>
</protein>
<dbReference type="InterPro" id="IPR015803">
    <property type="entry name" value="Cys-tRNA-ligase"/>
</dbReference>
<comment type="similarity">
    <text evidence="2 12">Belongs to the class-I aminoacyl-tRNA synthetase family.</text>
</comment>
<sequence>MENTLKIYNSLTRDKEVFTPLNEGRIGMYVCGPTVYSDVHLGNCRTFTSFDVIYRYLMYLGYKVRYVRNITDVGHLEGDSDEIGTEDKISKKARLEELEPMEIAQKYTNGFHEMMRIFNTLPPSIEPRATGHIPEQIKMVQDIIDNGYGYESNGSIYFDTLKFIEETKAYGKLSGRKIEDLMAESRDNLKNQSEKRHPADFAIWMKAAPSHLMRWSSPWSVGFPGWHLECSAMSTKYLGETFDIHGGGNDLKFPHHENEIAQNMGSCNCSGARYWMHANMLLMNGRKMSKSDGNTITPVQLFTGNSPHISKGYSPMVVKFFMLQSHYRSTLDLTDEALQAAEKGYKRLMEGNKLLQGMKHPGNGKPGPLDEELNKLIDQVHAEMNDDFNTPKALAVLFEIVTKVNSLNAGHLQLTDLTDLTLTRLQETFRGFVDEIFALEDEGLAGESNGDSPMDGLMDLIIDIRAEARANKDWGTSDKIRDVLQEVGIVLKDSKEGTSWTKA</sequence>
<keyword evidence="7 12" id="KW-0547">Nucleotide-binding</keyword>
<evidence type="ECO:0000256" key="8">
    <source>
        <dbReference type="ARBA" id="ARBA00022833"/>
    </source>
</evidence>
<evidence type="ECO:0000256" key="4">
    <source>
        <dbReference type="ARBA" id="ARBA00022490"/>
    </source>
</evidence>
<evidence type="ECO:0000256" key="9">
    <source>
        <dbReference type="ARBA" id="ARBA00022840"/>
    </source>
</evidence>
<dbReference type="InterPro" id="IPR024909">
    <property type="entry name" value="Cys-tRNA/MSH_ligase"/>
</dbReference>
<dbReference type="AlphaFoldDB" id="A0A098SAE9"/>
<accession>A0A098SAE9</accession>
<keyword evidence="6 12" id="KW-0479">Metal-binding</keyword>
<dbReference type="InterPro" id="IPR015273">
    <property type="entry name" value="Cys-tRNA-synt_Ia_DALR"/>
</dbReference>
<comment type="caution">
    <text evidence="14">The sequence shown here is derived from an EMBL/GenBank/DDBJ whole genome shotgun (WGS) entry which is preliminary data.</text>
</comment>
<evidence type="ECO:0000256" key="3">
    <source>
        <dbReference type="ARBA" id="ARBA00011245"/>
    </source>
</evidence>
<evidence type="ECO:0000256" key="11">
    <source>
        <dbReference type="ARBA" id="ARBA00023146"/>
    </source>
</evidence>
<keyword evidence="15" id="KW-1185">Reference proteome</keyword>
<evidence type="ECO:0000256" key="2">
    <source>
        <dbReference type="ARBA" id="ARBA00005594"/>
    </source>
</evidence>
<dbReference type="PANTHER" id="PTHR10890">
    <property type="entry name" value="CYSTEINYL-TRNA SYNTHETASE"/>
    <property type="match status" value="1"/>
</dbReference>
<evidence type="ECO:0000256" key="10">
    <source>
        <dbReference type="ARBA" id="ARBA00022917"/>
    </source>
</evidence>
<dbReference type="Gene3D" id="3.40.50.620">
    <property type="entry name" value="HUPs"/>
    <property type="match status" value="1"/>
</dbReference>
<feature type="binding site" evidence="12">
    <location>
        <position position="230"/>
    </location>
    <ligand>
        <name>Zn(2+)</name>
        <dbReference type="ChEBI" id="CHEBI:29105"/>
    </ligand>
</feature>
<evidence type="ECO:0000256" key="12">
    <source>
        <dbReference type="HAMAP-Rule" id="MF_00041"/>
    </source>
</evidence>
<dbReference type="Pfam" id="PF23493">
    <property type="entry name" value="CysS_C"/>
    <property type="match status" value="1"/>
</dbReference>
<dbReference type="GO" id="GO:0008270">
    <property type="term" value="F:zinc ion binding"/>
    <property type="evidence" value="ECO:0007669"/>
    <property type="project" value="UniProtKB-UniRule"/>
</dbReference>
<keyword evidence="10 12" id="KW-0648">Protein biosynthesis</keyword>
<name>A0A098SAE9_9BACT</name>
<dbReference type="Pfam" id="PF01406">
    <property type="entry name" value="tRNA-synt_1e"/>
    <property type="match status" value="1"/>
</dbReference>
<keyword evidence="11 12" id="KW-0030">Aminoacyl-tRNA synthetase</keyword>
<feature type="binding site" evidence="12">
    <location>
        <position position="290"/>
    </location>
    <ligand>
        <name>ATP</name>
        <dbReference type="ChEBI" id="CHEBI:30616"/>
    </ligand>
</feature>
<proteinExistence type="inferred from homology"/>
<evidence type="ECO:0000256" key="7">
    <source>
        <dbReference type="ARBA" id="ARBA00022741"/>
    </source>
</evidence>
<dbReference type="GO" id="GO:0005829">
    <property type="term" value="C:cytosol"/>
    <property type="evidence" value="ECO:0007669"/>
    <property type="project" value="TreeGrafter"/>
</dbReference>
<feature type="short sequence motif" description="'HIGH' region" evidence="12">
    <location>
        <begin position="33"/>
        <end position="43"/>
    </location>
</feature>